<proteinExistence type="inferred from homology"/>
<comment type="subunit">
    <text evidence="4">Heterodimer with IL12A; disulfide-linked. The heterodimer is known as interleukin IL-12.</text>
</comment>
<dbReference type="PANTHER" id="PTHR48485">
    <property type="entry name" value="INTERLEUKIN-12 SUBUNIT BETA-RELATED"/>
    <property type="match status" value="1"/>
</dbReference>
<evidence type="ECO:0000256" key="2">
    <source>
        <dbReference type="ARBA" id="ARBA00023157"/>
    </source>
</evidence>
<dbReference type="PANTHER" id="PTHR48485:SF3">
    <property type="entry name" value="INTERLEUKIN-12 SUBUNIT BETA"/>
    <property type="match status" value="1"/>
</dbReference>
<dbReference type="InterPro" id="IPR036116">
    <property type="entry name" value="FN3_sf"/>
</dbReference>
<keyword evidence="1" id="KW-0732">Signal</keyword>
<dbReference type="Proteomes" id="UP001346869">
    <property type="component" value="Unassembled WGS sequence"/>
</dbReference>
<gene>
    <name evidence="4" type="primary">IL12B</name>
    <name evidence="6" type="ORF">PBY51_003829</name>
</gene>
<sequence length="295" mass="33402">MSGLLFISLTGAHDLKHFLENFVVAKRNDANPVTLTCRTNIEGPVTWKFHGAELEDVDIEDNVQQNGPNLSVSEVDKPMLGKYSCWRGEDILSSTYLLLEAEEEDTSDFFSINCRAKSYDCNFSCAWVPKGQYPVRLGLGRDCSEGGKTCDWVSSDLIKDGRFQFEFYHSLSPYTEESTKLELTAEAIVNLSILRRTMRFYVRDIIIPDSPKIVSCQEGKEDLNVTIDAPSSWSTPHSYFSLEHEIEYILKDDGTSGYSSSGLIPKRISKLRVHSRDPLVPSSWSEWTPWKNVTC</sequence>
<dbReference type="Gene3D" id="2.60.40.10">
    <property type="entry name" value="Immunoglobulins"/>
    <property type="match status" value="3"/>
</dbReference>
<protein>
    <recommendedName>
        <fullName evidence="4">Interleukin-12 subunit beta</fullName>
        <shortName evidence="4">IL-12B</shortName>
    </recommendedName>
    <alternativeName>
        <fullName evidence="4">Cytotoxic lymphocyte maturation factor 40 kDa subunit</fullName>
    </alternativeName>
    <alternativeName>
        <fullName evidence="4">IL-12 subunit p40</fullName>
    </alternativeName>
</protein>
<keyword evidence="4" id="KW-0393">Immunoglobulin domain</keyword>
<feature type="domain" description="Interleukin-12 beta central" evidence="5">
    <location>
        <begin position="112"/>
        <end position="188"/>
    </location>
</feature>
<comment type="subcellular location">
    <subcellularLocation>
        <location evidence="4">Secreted</location>
    </subcellularLocation>
</comment>
<dbReference type="Pfam" id="PF10420">
    <property type="entry name" value="IL12p40_C"/>
    <property type="match status" value="1"/>
</dbReference>
<comment type="similarity">
    <text evidence="4">Belongs to the IL-12B family.</text>
</comment>
<dbReference type="InterPro" id="IPR050676">
    <property type="entry name" value="IL-12"/>
</dbReference>
<keyword evidence="2" id="KW-1015">Disulfide bond</keyword>
<dbReference type="SUPFAM" id="SSF49265">
    <property type="entry name" value="Fibronectin type III"/>
    <property type="match status" value="1"/>
</dbReference>
<evidence type="ECO:0000256" key="4">
    <source>
        <dbReference type="RuleBase" id="RU281113"/>
    </source>
</evidence>
<evidence type="ECO:0000313" key="7">
    <source>
        <dbReference type="Proteomes" id="UP001346869"/>
    </source>
</evidence>
<evidence type="ECO:0000256" key="1">
    <source>
        <dbReference type="ARBA" id="ARBA00022729"/>
    </source>
</evidence>
<evidence type="ECO:0000256" key="3">
    <source>
        <dbReference type="ARBA" id="ARBA00023180"/>
    </source>
</evidence>
<dbReference type="GO" id="GO:0004896">
    <property type="term" value="F:cytokine receptor activity"/>
    <property type="evidence" value="ECO:0007669"/>
    <property type="project" value="UniProtKB-UniRule"/>
</dbReference>
<evidence type="ECO:0000259" key="5">
    <source>
        <dbReference type="Pfam" id="PF10420"/>
    </source>
</evidence>
<reference evidence="6 7" key="1">
    <citation type="journal article" date="2023" name="Genes (Basel)">
        <title>Chromosome-Level Genome Assembly and Circadian Gene Repertoire of the Patagonia Blennie Eleginops maclovinus-The Closest Ancestral Proxy of Antarctic Cryonotothenioids.</title>
        <authorList>
            <person name="Cheng C.C."/>
            <person name="Rivera-Colon A.G."/>
            <person name="Minhas B.F."/>
            <person name="Wilson L."/>
            <person name="Rayamajhi N."/>
            <person name="Vargas-Chacoff L."/>
            <person name="Catchen J.M."/>
        </authorList>
    </citation>
    <scope>NUCLEOTIDE SEQUENCE [LARGE SCALE GENOMIC DNA]</scope>
    <source>
        <strain evidence="6">JMC-PN-2008</strain>
    </source>
</reference>
<keyword evidence="3 4" id="KW-0325">Glycoprotein</keyword>
<dbReference type="AlphaFoldDB" id="A0AAN8AWS8"/>
<keyword evidence="7" id="KW-1185">Reference proteome</keyword>
<dbReference type="PRINTS" id="PR01928">
    <property type="entry name" value="INTRLEUKN12B"/>
</dbReference>
<dbReference type="InterPro" id="IPR019482">
    <property type="entry name" value="IL-12_beta_cen-dom"/>
</dbReference>
<dbReference type="GO" id="GO:0005125">
    <property type="term" value="F:cytokine activity"/>
    <property type="evidence" value="ECO:0007669"/>
    <property type="project" value="UniProtKB-KW"/>
</dbReference>
<accession>A0AAN8AWS8</accession>
<keyword evidence="4" id="KW-0964">Secreted</keyword>
<evidence type="ECO:0000313" key="6">
    <source>
        <dbReference type="EMBL" id="KAK5870923.1"/>
    </source>
</evidence>
<reference evidence="6 7" key="2">
    <citation type="journal article" date="2023" name="Mol. Biol. Evol.">
        <title>Genomics of Secondarily Temperate Adaptation in the Only Non-Antarctic Icefish.</title>
        <authorList>
            <person name="Rivera-Colon A.G."/>
            <person name="Rayamajhi N."/>
            <person name="Minhas B.F."/>
            <person name="Madrigal G."/>
            <person name="Bilyk K.T."/>
            <person name="Yoon V."/>
            <person name="Hune M."/>
            <person name="Gregory S."/>
            <person name="Cheng C.H.C."/>
            <person name="Catchen J.M."/>
        </authorList>
    </citation>
    <scope>NUCLEOTIDE SEQUENCE [LARGE SCALE GENOMIC DNA]</scope>
    <source>
        <strain evidence="6">JMC-PN-2008</strain>
    </source>
</reference>
<keyword evidence="4" id="KW-0202">Cytokine</keyword>
<dbReference type="InterPro" id="IPR013783">
    <property type="entry name" value="Ig-like_fold"/>
</dbReference>
<name>A0AAN8AWS8_ELEMC</name>
<comment type="caution">
    <text evidence="6">The sequence shown here is derived from an EMBL/GenBank/DDBJ whole genome shotgun (WGS) entry which is preliminary data.</text>
</comment>
<dbReference type="GO" id="GO:0005615">
    <property type="term" value="C:extracellular space"/>
    <property type="evidence" value="ECO:0007669"/>
    <property type="project" value="UniProtKB-KW"/>
</dbReference>
<dbReference type="InterPro" id="IPR015528">
    <property type="entry name" value="IL-12_beta"/>
</dbReference>
<dbReference type="EMBL" id="JAUZQC010000005">
    <property type="protein sequence ID" value="KAK5870923.1"/>
    <property type="molecule type" value="Genomic_DNA"/>
</dbReference>
<organism evidence="6 7">
    <name type="scientific">Eleginops maclovinus</name>
    <name type="common">Patagonian blennie</name>
    <name type="synonym">Eleginus maclovinus</name>
    <dbReference type="NCBI Taxonomy" id="56733"/>
    <lineage>
        <taxon>Eukaryota</taxon>
        <taxon>Metazoa</taxon>
        <taxon>Chordata</taxon>
        <taxon>Craniata</taxon>
        <taxon>Vertebrata</taxon>
        <taxon>Euteleostomi</taxon>
        <taxon>Actinopterygii</taxon>
        <taxon>Neopterygii</taxon>
        <taxon>Teleostei</taxon>
        <taxon>Neoteleostei</taxon>
        <taxon>Acanthomorphata</taxon>
        <taxon>Eupercaria</taxon>
        <taxon>Perciformes</taxon>
        <taxon>Notothenioidei</taxon>
        <taxon>Eleginopidae</taxon>
        <taxon>Eleginops</taxon>
    </lineage>
</organism>